<evidence type="ECO:0000313" key="1">
    <source>
        <dbReference type="EMBL" id="KAE8307270.1"/>
    </source>
</evidence>
<gene>
    <name evidence="1" type="ORF">BDV41DRAFT_555415</name>
</gene>
<proteinExistence type="predicted"/>
<organism evidence="1 2">
    <name type="scientific">Aspergillus transmontanensis</name>
    <dbReference type="NCBI Taxonomy" id="1034304"/>
    <lineage>
        <taxon>Eukaryota</taxon>
        <taxon>Fungi</taxon>
        <taxon>Dikarya</taxon>
        <taxon>Ascomycota</taxon>
        <taxon>Pezizomycotina</taxon>
        <taxon>Eurotiomycetes</taxon>
        <taxon>Eurotiomycetidae</taxon>
        <taxon>Eurotiales</taxon>
        <taxon>Aspergillaceae</taxon>
        <taxon>Aspergillus</taxon>
        <taxon>Aspergillus subgen. Circumdati</taxon>
    </lineage>
</organism>
<keyword evidence="2" id="KW-1185">Reference proteome</keyword>
<dbReference type="Proteomes" id="UP000325433">
    <property type="component" value="Unassembled WGS sequence"/>
</dbReference>
<accession>A0A5N6VJA9</accession>
<evidence type="ECO:0000313" key="2">
    <source>
        <dbReference type="Proteomes" id="UP000325433"/>
    </source>
</evidence>
<sequence length="59" mass="6668">MGRSLFPPSFWASPEIVHRLSSHPTVWAESQRIPHRCLTTKTKPPLLVFIIAVLFATPT</sequence>
<dbReference type="AlphaFoldDB" id="A0A5N6VJA9"/>
<reference evidence="2" key="1">
    <citation type="submission" date="2019-04" db="EMBL/GenBank/DDBJ databases">
        <title>Friends and foes A comparative genomics studyof 23 Aspergillus species from section Flavi.</title>
        <authorList>
            <consortium name="DOE Joint Genome Institute"/>
            <person name="Kjaerbolling I."/>
            <person name="Vesth T."/>
            <person name="Frisvad J.C."/>
            <person name="Nybo J.L."/>
            <person name="Theobald S."/>
            <person name="Kildgaard S."/>
            <person name="Isbrandt T."/>
            <person name="Kuo A."/>
            <person name="Sato A."/>
            <person name="Lyhne E.K."/>
            <person name="Kogle M.E."/>
            <person name="Wiebenga A."/>
            <person name="Kun R.S."/>
            <person name="Lubbers R.J."/>
            <person name="Makela M.R."/>
            <person name="Barry K."/>
            <person name="Chovatia M."/>
            <person name="Clum A."/>
            <person name="Daum C."/>
            <person name="Haridas S."/>
            <person name="He G."/>
            <person name="LaButti K."/>
            <person name="Lipzen A."/>
            <person name="Mondo S."/>
            <person name="Riley R."/>
            <person name="Salamov A."/>
            <person name="Simmons B.A."/>
            <person name="Magnuson J.K."/>
            <person name="Henrissat B."/>
            <person name="Mortensen U.H."/>
            <person name="Larsen T.O."/>
            <person name="Devries R.P."/>
            <person name="Grigoriev I.V."/>
            <person name="Machida M."/>
            <person name="Baker S.E."/>
            <person name="Andersen M.R."/>
        </authorList>
    </citation>
    <scope>NUCLEOTIDE SEQUENCE [LARGE SCALE GENOMIC DNA]</scope>
    <source>
        <strain evidence="2">CBS 130015</strain>
    </source>
</reference>
<name>A0A5N6VJA9_9EURO</name>
<dbReference type="EMBL" id="ML738412">
    <property type="protein sequence ID" value="KAE8307270.1"/>
    <property type="molecule type" value="Genomic_DNA"/>
</dbReference>
<protein>
    <submittedName>
        <fullName evidence="1">Uncharacterized protein</fullName>
    </submittedName>
</protein>